<evidence type="ECO:0000313" key="3">
    <source>
        <dbReference type="Proteomes" id="UP001497480"/>
    </source>
</evidence>
<evidence type="ECO:0000313" key="2">
    <source>
        <dbReference type="EMBL" id="CAL0315846.1"/>
    </source>
</evidence>
<proteinExistence type="predicted"/>
<sequence length="72" mass="7788">MSRHRRQQSQVLPPEILSAAEDLPNSFDFSQITANQQTTATTTTTTPASKQTPPTNPPPPATTNKPPPPKSH</sequence>
<feature type="compositionally biased region" description="Pro residues" evidence="1">
    <location>
        <begin position="54"/>
        <end position="72"/>
    </location>
</feature>
<dbReference type="EMBL" id="CAXHTB010000011">
    <property type="protein sequence ID" value="CAL0315846.1"/>
    <property type="molecule type" value="Genomic_DNA"/>
</dbReference>
<name>A0AAV1X2G2_LUPLU</name>
<gene>
    <name evidence="2" type="ORF">LLUT_LOCUS16906</name>
</gene>
<dbReference type="AlphaFoldDB" id="A0AAV1X2G2"/>
<organism evidence="2 3">
    <name type="scientific">Lupinus luteus</name>
    <name type="common">European yellow lupine</name>
    <dbReference type="NCBI Taxonomy" id="3873"/>
    <lineage>
        <taxon>Eukaryota</taxon>
        <taxon>Viridiplantae</taxon>
        <taxon>Streptophyta</taxon>
        <taxon>Embryophyta</taxon>
        <taxon>Tracheophyta</taxon>
        <taxon>Spermatophyta</taxon>
        <taxon>Magnoliopsida</taxon>
        <taxon>eudicotyledons</taxon>
        <taxon>Gunneridae</taxon>
        <taxon>Pentapetalae</taxon>
        <taxon>rosids</taxon>
        <taxon>fabids</taxon>
        <taxon>Fabales</taxon>
        <taxon>Fabaceae</taxon>
        <taxon>Papilionoideae</taxon>
        <taxon>50 kb inversion clade</taxon>
        <taxon>genistoids sensu lato</taxon>
        <taxon>core genistoids</taxon>
        <taxon>Genisteae</taxon>
        <taxon>Lupinus</taxon>
    </lineage>
</organism>
<accession>A0AAV1X2G2</accession>
<evidence type="ECO:0000256" key="1">
    <source>
        <dbReference type="SAM" id="MobiDB-lite"/>
    </source>
</evidence>
<feature type="region of interest" description="Disordered" evidence="1">
    <location>
        <begin position="1"/>
        <end position="72"/>
    </location>
</feature>
<protein>
    <submittedName>
        <fullName evidence="2">Uncharacterized protein</fullName>
    </submittedName>
</protein>
<keyword evidence="3" id="KW-1185">Reference proteome</keyword>
<feature type="compositionally biased region" description="Low complexity" evidence="1">
    <location>
        <begin position="33"/>
        <end position="53"/>
    </location>
</feature>
<reference evidence="2 3" key="1">
    <citation type="submission" date="2024-03" db="EMBL/GenBank/DDBJ databases">
        <authorList>
            <person name="Martinez-Hernandez J."/>
        </authorList>
    </citation>
    <scope>NUCLEOTIDE SEQUENCE [LARGE SCALE GENOMIC DNA]</scope>
</reference>
<dbReference type="Proteomes" id="UP001497480">
    <property type="component" value="Unassembled WGS sequence"/>
</dbReference>
<comment type="caution">
    <text evidence="2">The sequence shown here is derived from an EMBL/GenBank/DDBJ whole genome shotgun (WGS) entry which is preliminary data.</text>
</comment>